<keyword evidence="3" id="KW-1185">Reference proteome</keyword>
<comment type="caution">
    <text evidence="2">The sequence shown here is derived from an EMBL/GenBank/DDBJ whole genome shotgun (WGS) entry which is preliminary data.</text>
</comment>
<dbReference type="InterPro" id="IPR013761">
    <property type="entry name" value="SAM/pointed_sf"/>
</dbReference>
<organism evidence="2 3">
    <name type="scientific">Labeo rohita</name>
    <name type="common">Indian major carp</name>
    <name type="synonym">Cyprinus rohita</name>
    <dbReference type="NCBI Taxonomy" id="84645"/>
    <lineage>
        <taxon>Eukaryota</taxon>
        <taxon>Metazoa</taxon>
        <taxon>Chordata</taxon>
        <taxon>Craniata</taxon>
        <taxon>Vertebrata</taxon>
        <taxon>Euteleostomi</taxon>
        <taxon>Actinopterygii</taxon>
        <taxon>Neopterygii</taxon>
        <taxon>Teleostei</taxon>
        <taxon>Ostariophysi</taxon>
        <taxon>Cypriniformes</taxon>
        <taxon>Cyprinidae</taxon>
        <taxon>Labeoninae</taxon>
        <taxon>Labeonini</taxon>
        <taxon>Labeo</taxon>
    </lineage>
</organism>
<name>A0ABQ8MX13_LABRO</name>
<dbReference type="Proteomes" id="UP000830375">
    <property type="component" value="Unassembled WGS sequence"/>
</dbReference>
<proteinExistence type="predicted"/>
<feature type="region of interest" description="Disordered" evidence="1">
    <location>
        <begin position="17"/>
        <end position="37"/>
    </location>
</feature>
<accession>A0ABQ8MX13</accession>
<feature type="compositionally biased region" description="Basic residues" evidence="1">
    <location>
        <begin position="17"/>
        <end position="30"/>
    </location>
</feature>
<sequence>MADMGKLDMVRLDLRRKRKKKKKKKKKKRNNNNANGYNSVRSAELMTMDDFVQEKLKEWNLDVLIPIFKEEQIDEETLLLLDEKSLEALIPKIGLRLKFKKHMGELLVHHVEGEEEEPSQSTHFPERLNFMSDPRPLTSHSQIFEEEDNDAEDYTADDMVWDELEQKTLTDKVALFLSKLRAKSSMTLSTVNFVFQQTSSLVSDIVGALQRQTMTFLQATGQSEIPEAHQLNLHFENAAKAFQCLDTEHKQMKYFVQSGYLVQPVEQPLPGVSYTQQRDSQTGTVKQVAVQDTFQRIPLRPLLKLILQSPGTMEKITEWKRKISDSKSLDDTTVLRTSVCPSEPSVPLLLYNDECEMVNPLCSKTSVHKLGLIYFTLKCLPPECLSSLDSHFLLAVYKADDAKTYGLDAVLKSVVDDINDLGTNGVEVDTAHFKGTLKIWVAQICGDNLGLNSILGYTESFSGNSVCRWCRVKKPLMRTQTIEDPLLLRNKDGHLSDLVQSNPTETGLKRQSILNDLKYFHVTENVTPDIMHDILEGVGAYEIKLVLSSLISHKVITLDQVNYRITSYDYGFCDSANKPSTIRPQELKTPDSSMKQTAAQMWCLLRLLPLMIGDLIPDGNKYWELLLLLLTCMEYIFSPALTEDAVLFLRHLIDEHHSLFLELFPDRHLKPKHHFMLHYAGAIRRLGPLVHYWSMRFEAKHWKGTEYCPGMTLLVSHSPHGEPQFGTIQKIVVFESVIKFIVRKWDLLGFERHYFACCVIPTAVIDCIDVDSLDDYHPLHVVRSYKEGDSNYYVSMRYRLF</sequence>
<dbReference type="PANTHER" id="PTHR31912:SF34">
    <property type="entry name" value="NOTOCHORD-RELATED PROTEIN"/>
    <property type="match status" value="1"/>
</dbReference>
<evidence type="ECO:0000313" key="2">
    <source>
        <dbReference type="EMBL" id="KAI2667141.1"/>
    </source>
</evidence>
<dbReference type="EMBL" id="JACTAM010000002">
    <property type="protein sequence ID" value="KAI2667141.1"/>
    <property type="molecule type" value="Genomic_DNA"/>
</dbReference>
<evidence type="ECO:0000313" key="3">
    <source>
        <dbReference type="Proteomes" id="UP000830375"/>
    </source>
</evidence>
<protein>
    <submittedName>
        <fullName evidence="2">Sterile alpha motif domain-containing protein 3</fullName>
    </submittedName>
</protein>
<evidence type="ECO:0000256" key="1">
    <source>
        <dbReference type="SAM" id="MobiDB-lite"/>
    </source>
</evidence>
<reference evidence="2 3" key="1">
    <citation type="submission" date="2022-01" db="EMBL/GenBank/DDBJ databases">
        <title>A high-quality chromosome-level genome assembly of rohu carp, Labeo rohita.</title>
        <authorList>
            <person name="Arick M.A. II"/>
            <person name="Hsu C.-Y."/>
            <person name="Magbanua Z."/>
            <person name="Pechanova O."/>
            <person name="Grover C."/>
            <person name="Miller E."/>
            <person name="Thrash A."/>
            <person name="Ezzel L."/>
            <person name="Alam S."/>
            <person name="Benzie J."/>
            <person name="Hamilton M."/>
            <person name="Karsi A."/>
            <person name="Lawrence M.L."/>
            <person name="Peterson D.G."/>
        </authorList>
    </citation>
    <scope>NUCLEOTIDE SEQUENCE [LARGE SCALE GENOMIC DNA]</scope>
    <source>
        <strain evidence="3">BAU-BD-2019</strain>
        <tissue evidence="2">Blood</tissue>
    </source>
</reference>
<dbReference type="Gene3D" id="1.10.150.50">
    <property type="entry name" value="Transcription Factor, Ets-1"/>
    <property type="match status" value="1"/>
</dbReference>
<dbReference type="PANTHER" id="PTHR31912">
    <property type="entry name" value="IP13529P"/>
    <property type="match status" value="1"/>
</dbReference>
<gene>
    <name evidence="2" type="ORF">H4Q32_003548</name>
</gene>